<evidence type="ECO:0000259" key="6">
    <source>
        <dbReference type="PROSITE" id="PS50801"/>
    </source>
</evidence>
<dbReference type="InterPro" id="IPR029045">
    <property type="entry name" value="ClpP/crotonase-like_dom_sf"/>
</dbReference>
<dbReference type="GO" id="GO:0008236">
    <property type="term" value="F:serine-type peptidase activity"/>
    <property type="evidence" value="ECO:0007669"/>
    <property type="project" value="UniProtKB-KW"/>
</dbReference>
<dbReference type="OrthoDB" id="27099at2157"/>
<feature type="region of interest" description="Disordered" evidence="5">
    <location>
        <begin position="291"/>
        <end position="316"/>
    </location>
</feature>
<evidence type="ECO:0000256" key="1">
    <source>
        <dbReference type="ARBA" id="ARBA00008683"/>
    </source>
</evidence>
<dbReference type="PANTHER" id="PTHR42987">
    <property type="entry name" value="PEPTIDASE S49"/>
    <property type="match status" value="1"/>
</dbReference>
<keyword evidence="2 7" id="KW-0645">Protease</keyword>
<evidence type="ECO:0000256" key="5">
    <source>
        <dbReference type="SAM" id="MobiDB-lite"/>
    </source>
</evidence>
<dbReference type="Pfam" id="PF01343">
    <property type="entry name" value="Peptidase_S49"/>
    <property type="match status" value="2"/>
</dbReference>
<feature type="domain" description="STAS" evidence="6">
    <location>
        <begin position="44"/>
        <end position="83"/>
    </location>
</feature>
<dbReference type="Gene3D" id="3.90.226.10">
    <property type="entry name" value="2-enoyl-CoA Hydratase, Chain A, domain 1"/>
    <property type="match status" value="1"/>
</dbReference>
<dbReference type="EMBL" id="FTNR01000006">
    <property type="protein sequence ID" value="SIR97945.1"/>
    <property type="molecule type" value="Genomic_DNA"/>
</dbReference>
<reference evidence="8" key="1">
    <citation type="submission" date="2017-01" db="EMBL/GenBank/DDBJ databases">
        <authorList>
            <person name="Varghese N."/>
            <person name="Submissions S."/>
        </authorList>
    </citation>
    <scope>NUCLEOTIDE SEQUENCE [LARGE SCALE GENOMIC DNA]</scope>
    <source>
        <strain evidence="8">type strain: HArc-</strain>
    </source>
</reference>
<evidence type="ECO:0000256" key="3">
    <source>
        <dbReference type="ARBA" id="ARBA00022801"/>
    </source>
</evidence>
<dbReference type="SUPFAM" id="SSF52096">
    <property type="entry name" value="ClpP/crotonase"/>
    <property type="match status" value="1"/>
</dbReference>
<keyword evidence="8" id="KW-1185">Reference proteome</keyword>
<organism evidence="7 8">
    <name type="scientific">Natronorubrum thiooxidans</name>
    <dbReference type="NCBI Taxonomy" id="308853"/>
    <lineage>
        <taxon>Archaea</taxon>
        <taxon>Methanobacteriati</taxon>
        <taxon>Methanobacteriota</taxon>
        <taxon>Stenosarchaea group</taxon>
        <taxon>Halobacteria</taxon>
        <taxon>Halobacteriales</taxon>
        <taxon>Natrialbaceae</taxon>
        <taxon>Natronorubrum</taxon>
    </lineage>
</organism>
<dbReference type="Proteomes" id="UP000185936">
    <property type="component" value="Unassembled WGS sequence"/>
</dbReference>
<dbReference type="GO" id="GO:0006508">
    <property type="term" value="P:proteolysis"/>
    <property type="evidence" value="ECO:0007669"/>
    <property type="project" value="UniProtKB-KW"/>
</dbReference>
<keyword evidence="4" id="KW-0720">Serine protease</keyword>
<accession>A0A1N7FCI2</accession>
<dbReference type="CDD" id="cd07023">
    <property type="entry name" value="S49_Sppa_N_C"/>
    <property type="match status" value="1"/>
</dbReference>
<dbReference type="PROSITE" id="PS50801">
    <property type="entry name" value="STAS"/>
    <property type="match status" value="1"/>
</dbReference>
<dbReference type="InterPro" id="IPR047272">
    <property type="entry name" value="S49_SppA_C"/>
</dbReference>
<evidence type="ECO:0000313" key="8">
    <source>
        <dbReference type="Proteomes" id="UP000185936"/>
    </source>
</evidence>
<evidence type="ECO:0000256" key="4">
    <source>
        <dbReference type="ARBA" id="ARBA00022825"/>
    </source>
</evidence>
<proteinExistence type="inferred from homology"/>
<dbReference type="PANTHER" id="PTHR42987:SF4">
    <property type="entry name" value="PROTEASE SOHB-RELATED"/>
    <property type="match status" value="1"/>
</dbReference>
<dbReference type="AlphaFoldDB" id="A0A1N7FCI2"/>
<sequence>MELRPWRRLTRRQQVTAVVLVAIAAGALAAPQVYAQANGPDETVAVIEVSGAIDSNTAQEFEDQLREARHNESVGAVVLDVNSPGGQPASSERMYMAVERTSAAMPVIAAVDQMGASGGYYAMLPADEIYVTPSSTVGSVGVMGPAPTPTGPSESTTAPDKGTSHPDDTRADTELIKETFVESVFEQRGDDLELTREEVSHARIYFGTEAVDNGIADEIGTVDDAIHDVATDAEMGSYDVVTHRSEAGVRMPIGFDTAGDEHETVVVGERSDKALNPHQPQLVTPEMWHNAVDDTDFDGSATHPQETAVETGGETE</sequence>
<keyword evidence="3" id="KW-0378">Hydrolase</keyword>
<comment type="similarity">
    <text evidence="1">Belongs to the peptidase S49 family.</text>
</comment>
<dbReference type="InterPro" id="IPR002645">
    <property type="entry name" value="STAS_dom"/>
</dbReference>
<dbReference type="STRING" id="308853.SAMN05421752_106190"/>
<dbReference type="RefSeq" id="WP_076609122.1">
    <property type="nucleotide sequence ID" value="NZ_FTNR01000006.1"/>
</dbReference>
<evidence type="ECO:0000313" key="7">
    <source>
        <dbReference type="EMBL" id="SIR97945.1"/>
    </source>
</evidence>
<name>A0A1N7FCI2_9EURY</name>
<gene>
    <name evidence="7" type="ORF">SAMN05421752_106190</name>
</gene>
<feature type="region of interest" description="Disordered" evidence="5">
    <location>
        <begin position="143"/>
        <end position="170"/>
    </location>
</feature>
<dbReference type="InterPro" id="IPR002142">
    <property type="entry name" value="Peptidase_S49"/>
</dbReference>
<evidence type="ECO:0000256" key="2">
    <source>
        <dbReference type="ARBA" id="ARBA00022670"/>
    </source>
</evidence>
<protein>
    <submittedName>
        <fullName evidence="7">Protease-4</fullName>
    </submittedName>
</protein>